<feature type="region of interest" description="Disordered" evidence="1">
    <location>
        <begin position="18"/>
        <end position="51"/>
    </location>
</feature>
<dbReference type="Proteomes" id="UP000238823">
    <property type="component" value="Unassembled WGS sequence"/>
</dbReference>
<name>A0A2S9YQ38_9BACT</name>
<proteinExistence type="predicted"/>
<evidence type="ECO:0000313" key="3">
    <source>
        <dbReference type="Proteomes" id="UP000238823"/>
    </source>
</evidence>
<dbReference type="EMBL" id="PVNL01000058">
    <property type="protein sequence ID" value="PRQ07169.1"/>
    <property type="molecule type" value="Genomic_DNA"/>
</dbReference>
<dbReference type="AlphaFoldDB" id="A0A2S9YQ38"/>
<comment type="caution">
    <text evidence="2">The sequence shown here is derived from an EMBL/GenBank/DDBJ whole genome shotgun (WGS) entry which is preliminary data.</text>
</comment>
<accession>A0A2S9YQ38</accession>
<protein>
    <submittedName>
        <fullName evidence="2">Uncharacterized protein</fullName>
    </submittedName>
</protein>
<evidence type="ECO:0000256" key="1">
    <source>
        <dbReference type="SAM" id="MobiDB-lite"/>
    </source>
</evidence>
<reference evidence="2 3" key="1">
    <citation type="submission" date="2018-03" db="EMBL/GenBank/DDBJ databases">
        <title>Draft Genome Sequences of the Obligatory Marine Myxobacteria Enhygromyxa salina SWB007.</title>
        <authorList>
            <person name="Poehlein A."/>
            <person name="Moghaddam J.A."/>
            <person name="Harms H."/>
            <person name="Alanjari M."/>
            <person name="Koenig G.M."/>
            <person name="Daniel R."/>
            <person name="Schaeberle T.F."/>
        </authorList>
    </citation>
    <scope>NUCLEOTIDE SEQUENCE [LARGE SCALE GENOMIC DNA]</scope>
    <source>
        <strain evidence="2 3">SWB007</strain>
    </source>
</reference>
<gene>
    <name evidence="2" type="ORF">ENSA7_31840</name>
</gene>
<feature type="compositionally biased region" description="Low complexity" evidence="1">
    <location>
        <begin position="23"/>
        <end position="40"/>
    </location>
</feature>
<evidence type="ECO:0000313" key="2">
    <source>
        <dbReference type="EMBL" id="PRQ07169.1"/>
    </source>
</evidence>
<organism evidence="2 3">
    <name type="scientific">Enhygromyxa salina</name>
    <dbReference type="NCBI Taxonomy" id="215803"/>
    <lineage>
        <taxon>Bacteria</taxon>
        <taxon>Pseudomonadati</taxon>
        <taxon>Myxococcota</taxon>
        <taxon>Polyangia</taxon>
        <taxon>Nannocystales</taxon>
        <taxon>Nannocystaceae</taxon>
        <taxon>Enhygromyxa</taxon>
    </lineage>
</organism>
<sequence length="234" mass="24354">MLLTLSVGLLGPLGCRRAQSNDASARPPAASSPATPTGSAQPDPSELGEPARWSIDGTTVAEDPSLPLTLDRALRDHGRRGDQVQDHVIADLNGDGELDAALLLPAIAVAGAYDHLILLSDSGAIRVHDVAELVDVPPFAITIVTLVDGPTLIAVAARIGGCERGPGFSFLRPTGAMLEHVGSIRVEPYDCAAAEASVEFVRAASGQVSAVELRHGDALTRYVWDRSVGSFAPQ</sequence>